<dbReference type="OrthoDB" id="9814556at2"/>
<evidence type="ECO:0000256" key="6">
    <source>
        <dbReference type="SAM" id="Phobius"/>
    </source>
</evidence>
<keyword evidence="4" id="KW-0521">NADP</keyword>
<dbReference type="InterPro" id="IPR052206">
    <property type="entry name" value="Retinol_saturase"/>
</dbReference>
<keyword evidence="6" id="KW-1133">Transmembrane helix</keyword>
<evidence type="ECO:0000313" key="8">
    <source>
        <dbReference type="EMBL" id="MSS44319.1"/>
    </source>
</evidence>
<evidence type="ECO:0000256" key="4">
    <source>
        <dbReference type="ARBA" id="ARBA00022857"/>
    </source>
</evidence>
<dbReference type="Pfam" id="PF01593">
    <property type="entry name" value="Amino_oxidase"/>
    <property type="match status" value="1"/>
</dbReference>
<keyword evidence="6" id="KW-0812">Transmembrane</keyword>
<name>A0A844FK02_9FIRM</name>
<dbReference type="Gene3D" id="3.50.50.60">
    <property type="entry name" value="FAD/NAD(P)-binding domain"/>
    <property type="match status" value="2"/>
</dbReference>
<evidence type="ECO:0000313" key="9">
    <source>
        <dbReference type="Proteomes" id="UP000462760"/>
    </source>
</evidence>
<accession>A0A844FK02</accession>
<keyword evidence="1" id="KW-0285">Flavoprotein</keyword>
<reference evidence="8 9" key="1">
    <citation type="submission" date="2019-08" db="EMBL/GenBank/DDBJ databases">
        <title>In-depth cultivation of the pig gut microbiome towards novel bacterial diversity and tailored functional studies.</title>
        <authorList>
            <person name="Wylensek D."/>
            <person name="Hitch T.C.A."/>
            <person name="Clavel T."/>
        </authorList>
    </citation>
    <scope>NUCLEOTIDE SEQUENCE [LARGE SCALE GENOMIC DNA]</scope>
    <source>
        <strain evidence="8 9">Med78-601-WT-4W-RMD-3</strain>
    </source>
</reference>
<keyword evidence="3" id="KW-0274">FAD</keyword>
<dbReference type="SUPFAM" id="SSF51905">
    <property type="entry name" value="FAD/NAD(P)-binding domain"/>
    <property type="match status" value="1"/>
</dbReference>
<feature type="domain" description="Amine oxidase" evidence="7">
    <location>
        <begin position="25"/>
        <end position="368"/>
    </location>
</feature>
<evidence type="ECO:0000256" key="3">
    <source>
        <dbReference type="ARBA" id="ARBA00022827"/>
    </source>
</evidence>
<evidence type="ECO:0000256" key="1">
    <source>
        <dbReference type="ARBA" id="ARBA00022630"/>
    </source>
</evidence>
<sequence length="523" mass="58422">MKRKANKKYSKFNEYYDVIIIGAGLAGLSAGLQLGLSGKRCLILEQHNLPGGLATSFVRGPFEFEATLHELQSVGTAENPRKIRRFLDEAGVDVEWIQVPEAYQLVLPNQNINVTLPYGIENMIEVVEKEVPGTRNKMTKLMKVCKEVMDSLNYFGEIGGADKLSKWEMLRNHSSFVKTAGYSAQEVIDTFELPQKAIDIISPYWIYVGVPLKRLSFTVWAYLMGDYFEGGAVVARHNSHAISVGMDKRVRELGGQIEYKTRVEKILAENGKVIGVETAAGDMIRANYVICGSYPNKVYTKMVYPKSEVPEIAYKLTNARNIGVTALCVYLALDAPPEELNIESYSYFVGDTMDTDLIWENYKTLDPPNYITTIVLNKAVEDCFPSGTTEMSITALPKPDGWLNVKEEDYYDIKRFMAKAMIEKMNDVLGVNLFAHIEEIEIATPATISRYTGSWNGSVYGYEHQVWDSLVGRMSTERQERYIKGLEFAGAHSSIGNGYAPAITSGRKAAAEVLKAMREGGNN</sequence>
<dbReference type="InterPro" id="IPR002937">
    <property type="entry name" value="Amino_oxidase"/>
</dbReference>
<dbReference type="EMBL" id="VULR01000022">
    <property type="protein sequence ID" value="MSS44319.1"/>
    <property type="molecule type" value="Genomic_DNA"/>
</dbReference>
<dbReference type="GO" id="GO:0016491">
    <property type="term" value="F:oxidoreductase activity"/>
    <property type="evidence" value="ECO:0007669"/>
    <property type="project" value="InterPro"/>
</dbReference>
<dbReference type="AlphaFoldDB" id="A0A844FK02"/>
<dbReference type="Proteomes" id="UP000462760">
    <property type="component" value="Unassembled WGS sequence"/>
</dbReference>
<dbReference type="PANTHER" id="PTHR46091:SF3">
    <property type="entry name" value="AMINE OXIDASE DOMAIN-CONTAINING PROTEIN"/>
    <property type="match status" value="1"/>
</dbReference>
<proteinExistence type="predicted"/>
<gene>
    <name evidence="8" type="ORF">FYJ27_11475</name>
</gene>
<evidence type="ECO:0000259" key="7">
    <source>
        <dbReference type="Pfam" id="PF01593"/>
    </source>
</evidence>
<protein>
    <submittedName>
        <fullName evidence="8">NAD(P)/FAD-dependent oxidoreductase</fullName>
    </submittedName>
</protein>
<keyword evidence="6" id="KW-0472">Membrane</keyword>
<dbReference type="RefSeq" id="WP_154484990.1">
    <property type="nucleotide sequence ID" value="NZ_VULR01000022.1"/>
</dbReference>
<comment type="caution">
    <text evidence="8">The sequence shown here is derived from an EMBL/GenBank/DDBJ whole genome shotgun (WGS) entry which is preliminary data.</text>
</comment>
<dbReference type="InterPro" id="IPR036188">
    <property type="entry name" value="FAD/NAD-bd_sf"/>
</dbReference>
<organism evidence="8 9">
    <name type="scientific">Anaerosalibacter bizertensis</name>
    <dbReference type="NCBI Taxonomy" id="932217"/>
    <lineage>
        <taxon>Bacteria</taxon>
        <taxon>Bacillati</taxon>
        <taxon>Bacillota</taxon>
        <taxon>Tissierellia</taxon>
        <taxon>Tissierellales</taxon>
        <taxon>Sporanaerobacteraceae</taxon>
        <taxon>Anaerosalibacter</taxon>
    </lineage>
</organism>
<keyword evidence="2" id="KW-0732">Signal</keyword>
<evidence type="ECO:0000256" key="5">
    <source>
        <dbReference type="ARBA" id="ARBA00023027"/>
    </source>
</evidence>
<keyword evidence="5" id="KW-0520">NAD</keyword>
<dbReference type="PANTHER" id="PTHR46091">
    <property type="entry name" value="BLR7054 PROTEIN"/>
    <property type="match status" value="1"/>
</dbReference>
<feature type="transmembrane region" description="Helical" evidence="6">
    <location>
        <begin position="15"/>
        <end position="36"/>
    </location>
</feature>
<evidence type="ECO:0000256" key="2">
    <source>
        <dbReference type="ARBA" id="ARBA00022729"/>
    </source>
</evidence>